<feature type="repeat" description="TPR" evidence="2">
    <location>
        <begin position="318"/>
        <end position="351"/>
    </location>
</feature>
<gene>
    <name evidence="3" type="ORF">DRB17_00225</name>
</gene>
<dbReference type="InterPro" id="IPR027417">
    <property type="entry name" value="P-loop_NTPase"/>
</dbReference>
<dbReference type="Pfam" id="PF14559">
    <property type="entry name" value="TPR_19"/>
    <property type="match status" value="3"/>
</dbReference>
<evidence type="ECO:0000313" key="3">
    <source>
        <dbReference type="EMBL" id="RDD63648.1"/>
    </source>
</evidence>
<dbReference type="SMART" id="SM00028">
    <property type="entry name" value="TPR"/>
    <property type="match status" value="8"/>
</dbReference>
<comment type="caution">
    <text evidence="3">The sequence shown here is derived from an EMBL/GenBank/DDBJ whole genome shotgun (WGS) entry which is preliminary data.</text>
</comment>
<feature type="repeat" description="TPR" evidence="2">
    <location>
        <begin position="114"/>
        <end position="147"/>
    </location>
</feature>
<dbReference type="GO" id="GO:0006396">
    <property type="term" value="P:RNA processing"/>
    <property type="evidence" value="ECO:0007669"/>
    <property type="project" value="InterPro"/>
</dbReference>
<dbReference type="Proteomes" id="UP000253941">
    <property type="component" value="Unassembled WGS sequence"/>
</dbReference>
<dbReference type="SUPFAM" id="SSF52540">
    <property type="entry name" value="P-loop containing nucleoside triphosphate hydrolases"/>
    <property type="match status" value="1"/>
</dbReference>
<dbReference type="Gene3D" id="1.25.40.10">
    <property type="entry name" value="Tetratricopeptide repeat domain"/>
    <property type="match status" value="2"/>
</dbReference>
<dbReference type="PANTHER" id="PTHR12788:SF10">
    <property type="entry name" value="PROTEIN-TYROSINE SULFOTRANSFERASE"/>
    <property type="match status" value="1"/>
</dbReference>
<dbReference type="GO" id="GO:0008476">
    <property type="term" value="F:protein-tyrosine sulfotransferase activity"/>
    <property type="evidence" value="ECO:0007669"/>
    <property type="project" value="InterPro"/>
</dbReference>
<proteinExistence type="predicted"/>
<keyword evidence="4" id="KW-1185">Reference proteome</keyword>
<protein>
    <submittedName>
        <fullName evidence="3">Sulfotransferase family protein</fullName>
    </submittedName>
</protein>
<dbReference type="Pfam" id="PF13469">
    <property type="entry name" value="Sulfotransfer_3"/>
    <property type="match status" value="1"/>
</dbReference>
<dbReference type="EMBL" id="QPMH01000001">
    <property type="protein sequence ID" value="RDD63648.1"/>
    <property type="molecule type" value="Genomic_DNA"/>
</dbReference>
<dbReference type="PROSITE" id="PS50005">
    <property type="entry name" value="TPR"/>
    <property type="match status" value="4"/>
</dbReference>
<evidence type="ECO:0000256" key="2">
    <source>
        <dbReference type="PROSITE-ProRule" id="PRU00339"/>
    </source>
</evidence>
<accession>A0A369TEF7</accession>
<feature type="repeat" description="TPR" evidence="2">
    <location>
        <begin position="80"/>
        <end position="113"/>
    </location>
</feature>
<dbReference type="InterPro" id="IPR011990">
    <property type="entry name" value="TPR-like_helical_dom_sf"/>
</dbReference>
<keyword evidence="1 3" id="KW-0808">Transferase</keyword>
<dbReference type="InterPro" id="IPR026634">
    <property type="entry name" value="TPST-like"/>
</dbReference>
<dbReference type="Pfam" id="PF13181">
    <property type="entry name" value="TPR_8"/>
    <property type="match status" value="1"/>
</dbReference>
<dbReference type="InterPro" id="IPR019734">
    <property type="entry name" value="TPR_rpt"/>
</dbReference>
<dbReference type="SUPFAM" id="SSF48452">
    <property type="entry name" value="TPR-like"/>
    <property type="match status" value="1"/>
</dbReference>
<organism evidence="3 4">
    <name type="scientific">Ferruginivarius sediminum</name>
    <dbReference type="NCBI Taxonomy" id="2661937"/>
    <lineage>
        <taxon>Bacteria</taxon>
        <taxon>Pseudomonadati</taxon>
        <taxon>Pseudomonadota</taxon>
        <taxon>Alphaproteobacteria</taxon>
        <taxon>Rhodospirillales</taxon>
        <taxon>Rhodospirillaceae</taxon>
        <taxon>Ferruginivarius</taxon>
    </lineage>
</organism>
<dbReference type="AlphaFoldDB" id="A0A369TEF7"/>
<name>A0A369TEF7_9PROT</name>
<dbReference type="Gene3D" id="3.40.50.300">
    <property type="entry name" value="P-loop containing nucleotide triphosphate hydrolases"/>
    <property type="match status" value="1"/>
</dbReference>
<sequence>MIARRIPAVSAKGTYSMSKRAELLSSTRDPNAQTIARPSDPKAAGIHRKLLDCQKALETGKLGAAGKLLDELRVDLPGNADVRQMDGILAHRQGNHEEAAARLREAIKIDPTRAQHYLNLAVAYRAMGQAGDAQETLRAALRLDPNSPAIHRNLGNLLSDSGDFEASVTHYEKSLKTRPGHSETWLNYLFALVRAGRLKDSLARLSEAEEHGVERIQALHAVGQWLLQRARGADAVAYFAEALQVDEGNRESLLSMGTALIQVERPKDADFFFDTVLEENPDDVGAISGKAAVCIQQGRHGEARTYLERCIELAPKVAKFYGDLAAIAFRQDDMDEAERLCRRALELNPDLPSAHSMLASVEKTHGNFEAAIEHFDKAFGKLQQEGGLFNNLYSIKKDISEEDDVAVILSRLEAQETTSKSDLMAYNYALGGVFDQLNSPERATFYYKAANELRRIELKAQGHIYNRDQAEKIIQANENIFTLEFFEARKGLGSDSERPVFIVGMPRSGTTLTEQIVSSHPQAFGAGELPKMNELLSGHTRALMADGGQKPYPLWVPDLGDEQIREFADKYLEHLKELAGENPIRVTDKMPHNFMNVGMIALMFPNARIIHCMRDPVDTCLSCFRQNFAMPHAYSTNLADVGHHHRQYQRIMAHWRKVLPVKFYEVQYEELVKDQERVTRELIDFCGLEWDDACLRFNEQKRDIKTASVWQVRQPIYKQSVKKWKPYAPYIGEMLDELGISASDEN</sequence>
<keyword evidence="2" id="KW-0802">TPR repeat</keyword>
<reference evidence="3 4" key="1">
    <citation type="submission" date="2018-07" db="EMBL/GenBank/DDBJ databases">
        <title>Venubactetium sediminum gen. nov., sp. nov., isolated from a marine solar saltern.</title>
        <authorList>
            <person name="Wang S."/>
        </authorList>
    </citation>
    <scope>NUCLEOTIDE SEQUENCE [LARGE SCALE GENOMIC DNA]</scope>
    <source>
        <strain evidence="3 4">WD2A32</strain>
    </source>
</reference>
<dbReference type="InterPro" id="IPR003107">
    <property type="entry name" value="HAT"/>
</dbReference>
<evidence type="ECO:0000313" key="4">
    <source>
        <dbReference type="Proteomes" id="UP000253941"/>
    </source>
</evidence>
<feature type="repeat" description="TPR" evidence="2">
    <location>
        <begin position="148"/>
        <end position="181"/>
    </location>
</feature>
<evidence type="ECO:0000256" key="1">
    <source>
        <dbReference type="ARBA" id="ARBA00022679"/>
    </source>
</evidence>
<dbReference type="PANTHER" id="PTHR12788">
    <property type="entry name" value="PROTEIN-TYROSINE SULFOTRANSFERASE 2"/>
    <property type="match status" value="1"/>
</dbReference>
<dbReference type="SMART" id="SM00386">
    <property type="entry name" value="HAT"/>
    <property type="match status" value="3"/>
</dbReference>